<dbReference type="Gene3D" id="3.30.530.20">
    <property type="match status" value="1"/>
</dbReference>
<dbReference type="InterPro" id="IPR023393">
    <property type="entry name" value="START-like_dom_sf"/>
</dbReference>
<dbReference type="SUPFAM" id="SSF55961">
    <property type="entry name" value="Bet v1-like"/>
    <property type="match status" value="1"/>
</dbReference>
<feature type="domain" description="Activator of Hsp90 ATPase homologue 1/2-like C-terminal" evidence="2">
    <location>
        <begin position="24"/>
        <end position="135"/>
    </location>
</feature>
<comment type="caution">
    <text evidence="3">The sequence shown here is derived from an EMBL/GenBank/DDBJ whole genome shotgun (WGS) entry which is preliminary data.</text>
</comment>
<gene>
    <name evidence="3" type="ORF">H8B09_29920</name>
</gene>
<dbReference type="RefSeq" id="WP_191207252.1">
    <property type="nucleotide sequence ID" value="NZ_JACXZA010000014.1"/>
</dbReference>
<protein>
    <submittedName>
        <fullName evidence="3">SRPBCC domain-containing protein</fullName>
    </submittedName>
</protein>
<evidence type="ECO:0000256" key="1">
    <source>
        <dbReference type="ARBA" id="ARBA00006817"/>
    </source>
</evidence>
<reference evidence="3 4" key="1">
    <citation type="submission" date="2020-09" db="EMBL/GenBank/DDBJ databases">
        <title>Paenibacillus sp. strain PR3 16S rRNA gene Genome sequencing and assembly.</title>
        <authorList>
            <person name="Kim J."/>
        </authorList>
    </citation>
    <scope>NUCLEOTIDE SEQUENCE [LARGE SCALE GENOMIC DNA]</scope>
    <source>
        <strain evidence="3 4">PR3</strain>
    </source>
</reference>
<organism evidence="3 4">
    <name type="scientific">Paenibacillus terricola</name>
    <dbReference type="NCBI Taxonomy" id="2763503"/>
    <lineage>
        <taxon>Bacteria</taxon>
        <taxon>Bacillati</taxon>
        <taxon>Bacillota</taxon>
        <taxon>Bacilli</taxon>
        <taxon>Bacillales</taxon>
        <taxon>Paenibacillaceae</taxon>
        <taxon>Paenibacillus</taxon>
    </lineage>
</organism>
<dbReference type="EMBL" id="JACXZA010000014">
    <property type="protein sequence ID" value="MBD3922963.1"/>
    <property type="molecule type" value="Genomic_DNA"/>
</dbReference>
<evidence type="ECO:0000313" key="4">
    <source>
        <dbReference type="Proteomes" id="UP000609346"/>
    </source>
</evidence>
<dbReference type="InterPro" id="IPR013538">
    <property type="entry name" value="ASHA1/2-like_C"/>
</dbReference>
<evidence type="ECO:0000259" key="2">
    <source>
        <dbReference type="Pfam" id="PF08327"/>
    </source>
</evidence>
<keyword evidence="4" id="KW-1185">Reference proteome</keyword>
<name>A0ABR8N479_9BACL</name>
<dbReference type="CDD" id="cd07814">
    <property type="entry name" value="SRPBCC_CalC_Aha1-like"/>
    <property type="match status" value="1"/>
</dbReference>
<proteinExistence type="inferred from homology"/>
<dbReference type="Proteomes" id="UP000609346">
    <property type="component" value="Unassembled WGS sequence"/>
</dbReference>
<evidence type="ECO:0000313" key="3">
    <source>
        <dbReference type="EMBL" id="MBD3922963.1"/>
    </source>
</evidence>
<comment type="similarity">
    <text evidence="1">Belongs to the AHA1 family.</text>
</comment>
<sequence>MQSKVIGQTQSSGFQIGVRRTFDIPVEKAWDLIVSAEGVQLWLGQVDSVTWEKGQRYQSKDGISGEIRTINIHQNIRLTWKKANWDKPSTVQIRTIAKGSNQTTISFHQENLSGPDIREEMKLLWEDALSRLKTMI</sequence>
<accession>A0ABR8N479</accession>
<dbReference type="Pfam" id="PF08327">
    <property type="entry name" value="AHSA1"/>
    <property type="match status" value="1"/>
</dbReference>